<feature type="compositionally biased region" description="Polar residues" evidence="8">
    <location>
        <begin position="1899"/>
        <end position="1920"/>
    </location>
</feature>
<evidence type="ECO:0000256" key="2">
    <source>
        <dbReference type="ARBA" id="ARBA00009423"/>
    </source>
</evidence>
<dbReference type="GO" id="GO:0021987">
    <property type="term" value="P:cerebral cortex development"/>
    <property type="evidence" value="ECO:0007669"/>
    <property type="project" value="TreeGrafter"/>
</dbReference>
<feature type="compositionally biased region" description="Polar residues" evidence="8">
    <location>
        <begin position="2180"/>
        <end position="2195"/>
    </location>
</feature>
<feature type="compositionally biased region" description="Polar residues" evidence="8">
    <location>
        <begin position="2513"/>
        <end position="2530"/>
    </location>
</feature>
<feature type="compositionally biased region" description="Polar residues" evidence="8">
    <location>
        <begin position="1419"/>
        <end position="1440"/>
    </location>
</feature>
<feature type="compositionally biased region" description="Acidic residues" evidence="8">
    <location>
        <begin position="2840"/>
        <end position="2854"/>
    </location>
</feature>
<organism evidence="10 11">
    <name type="scientific">Perca flavescens</name>
    <name type="common">American yellow perch</name>
    <name type="synonym">Morone flavescens</name>
    <dbReference type="NCBI Taxonomy" id="8167"/>
    <lineage>
        <taxon>Eukaryota</taxon>
        <taxon>Metazoa</taxon>
        <taxon>Chordata</taxon>
        <taxon>Craniata</taxon>
        <taxon>Vertebrata</taxon>
        <taxon>Euteleostomi</taxon>
        <taxon>Actinopterygii</taxon>
        <taxon>Neopterygii</taxon>
        <taxon>Teleostei</taxon>
        <taxon>Neoteleostei</taxon>
        <taxon>Acanthomorphata</taxon>
        <taxon>Eupercaria</taxon>
        <taxon>Perciformes</taxon>
        <taxon>Percoidei</taxon>
        <taxon>Percidae</taxon>
        <taxon>Percinae</taxon>
        <taxon>Perca</taxon>
    </lineage>
</organism>
<keyword evidence="5 7" id="KW-0175">Coiled coil</keyword>
<feature type="compositionally biased region" description="Basic and acidic residues" evidence="8">
    <location>
        <begin position="992"/>
        <end position="1001"/>
    </location>
</feature>
<evidence type="ECO:0000256" key="6">
    <source>
        <dbReference type="ARBA" id="ARBA00023212"/>
    </source>
</evidence>
<feature type="region of interest" description="Disordered" evidence="8">
    <location>
        <begin position="2461"/>
        <end position="2628"/>
    </location>
</feature>
<keyword evidence="6" id="KW-0206">Cytoskeleton</keyword>
<dbReference type="PANTHER" id="PTHR13924">
    <property type="entry name" value="TRANSFORMING ACIDIC COILED-COIL CONTAINING PROTEIN 1/2"/>
    <property type="match status" value="1"/>
</dbReference>
<feature type="region of interest" description="Disordered" evidence="8">
    <location>
        <begin position="975"/>
        <end position="1009"/>
    </location>
</feature>
<comment type="similarity">
    <text evidence="2">Belongs to the TACC family.</text>
</comment>
<evidence type="ECO:0000313" key="10">
    <source>
        <dbReference type="EMBL" id="TDH01112.1"/>
    </source>
</evidence>
<feature type="region of interest" description="Disordered" evidence="8">
    <location>
        <begin position="362"/>
        <end position="447"/>
    </location>
</feature>
<feature type="compositionally biased region" description="Polar residues" evidence="8">
    <location>
        <begin position="777"/>
        <end position="786"/>
    </location>
</feature>
<proteinExistence type="inferred from homology"/>
<feature type="region of interest" description="Disordered" evidence="8">
    <location>
        <begin position="704"/>
        <end position="739"/>
    </location>
</feature>
<feature type="region of interest" description="Disordered" evidence="8">
    <location>
        <begin position="759"/>
        <end position="787"/>
    </location>
</feature>
<reference evidence="10 11" key="1">
    <citation type="submission" date="2019-01" db="EMBL/GenBank/DDBJ databases">
        <title>A chromosome-scale genome assembly of the yellow perch, Perca flavescens.</title>
        <authorList>
            <person name="Feron R."/>
            <person name="Morvezen R."/>
            <person name="Bestin A."/>
            <person name="Haffray P."/>
            <person name="Klopp C."/>
            <person name="Zahm M."/>
            <person name="Cabau C."/>
            <person name="Roques C."/>
            <person name="Donnadieu C."/>
            <person name="Bouchez O."/>
            <person name="Christie M."/>
            <person name="Larson W."/>
            <person name="Guiguen Y."/>
        </authorList>
    </citation>
    <scope>NUCLEOTIDE SEQUENCE [LARGE SCALE GENOMIC DNA]</scope>
    <source>
        <strain evidence="10">YP-PL-M2</strain>
        <tissue evidence="10">Blood</tissue>
    </source>
</reference>
<feature type="compositionally biased region" description="Polar residues" evidence="8">
    <location>
        <begin position="362"/>
        <end position="372"/>
    </location>
</feature>
<feature type="compositionally biased region" description="Basic and acidic residues" evidence="8">
    <location>
        <begin position="2229"/>
        <end position="2246"/>
    </location>
</feature>
<feature type="compositionally biased region" description="Basic and acidic residues" evidence="8">
    <location>
        <begin position="1857"/>
        <end position="1875"/>
    </location>
</feature>
<dbReference type="STRING" id="8167.A0A484CBD9"/>
<feature type="region of interest" description="Disordered" evidence="8">
    <location>
        <begin position="1617"/>
        <end position="1637"/>
    </location>
</feature>
<feature type="compositionally biased region" description="Polar residues" evidence="8">
    <location>
        <begin position="2783"/>
        <end position="2810"/>
    </location>
</feature>
<dbReference type="GO" id="GO:0007052">
    <property type="term" value="P:mitotic spindle organization"/>
    <property type="evidence" value="ECO:0007669"/>
    <property type="project" value="InterPro"/>
</dbReference>
<feature type="compositionally biased region" description="Basic and acidic residues" evidence="8">
    <location>
        <begin position="2137"/>
        <end position="2152"/>
    </location>
</feature>
<dbReference type="PANTHER" id="PTHR13924:SF11">
    <property type="entry name" value="TRANSFORMING ACIDIC COILED-COIL-CONTAINING PROTEIN 2"/>
    <property type="match status" value="1"/>
</dbReference>
<evidence type="ECO:0000256" key="1">
    <source>
        <dbReference type="ARBA" id="ARBA00004245"/>
    </source>
</evidence>
<feature type="compositionally biased region" description="Polar residues" evidence="8">
    <location>
        <begin position="1167"/>
        <end position="1185"/>
    </location>
</feature>
<feature type="region of interest" description="Disordered" evidence="8">
    <location>
        <begin position="1167"/>
        <end position="1186"/>
    </location>
</feature>
<evidence type="ECO:0000256" key="4">
    <source>
        <dbReference type="ARBA" id="ARBA00022553"/>
    </source>
</evidence>
<evidence type="ECO:0000259" key="9">
    <source>
        <dbReference type="Pfam" id="PF05010"/>
    </source>
</evidence>
<feature type="region of interest" description="Disordered" evidence="8">
    <location>
        <begin position="318"/>
        <end position="344"/>
    </location>
</feature>
<feature type="region of interest" description="Disordered" evidence="8">
    <location>
        <begin position="219"/>
        <end position="258"/>
    </location>
</feature>
<dbReference type="EMBL" id="SCKG01000017">
    <property type="protein sequence ID" value="TDH01112.1"/>
    <property type="molecule type" value="Genomic_DNA"/>
</dbReference>
<evidence type="ECO:0000256" key="7">
    <source>
        <dbReference type="SAM" id="Coils"/>
    </source>
</evidence>
<keyword evidence="11" id="KW-1185">Reference proteome</keyword>
<comment type="subcellular location">
    <subcellularLocation>
        <location evidence="1">Cytoplasm</location>
        <location evidence="1">Cytoskeleton</location>
    </subcellularLocation>
</comment>
<gene>
    <name evidence="10" type="ORF">EPR50_G00176890</name>
</gene>
<feature type="compositionally biased region" description="Basic residues" evidence="8">
    <location>
        <begin position="2496"/>
        <end position="2511"/>
    </location>
</feature>
<feature type="compositionally biased region" description="Polar residues" evidence="8">
    <location>
        <begin position="2404"/>
        <end position="2414"/>
    </location>
</feature>
<feature type="compositionally biased region" description="Low complexity" evidence="8">
    <location>
        <begin position="373"/>
        <end position="389"/>
    </location>
</feature>
<dbReference type="FunFam" id="1.20.5.1700:FF:000001">
    <property type="entry name" value="Transforming acidic coiled-coil-containing protein 1 isoform 2"/>
    <property type="match status" value="1"/>
</dbReference>
<sequence length="3379" mass="365731">MQFCRKVLCKPCSARVTSPEEDMEYKMGSCIGISHRQLDSVWKSLLFAVPADVERLLVWAVVALQLAEPWGTRAAQLRRCQKRAIQKVLFCFHLRKIKMTPYYSHLQHSGAHCWAETHAESLTQRDNRALRTEASTSQQSLLSQPVLPDIPVITGEEESGGAAQDQEELEFPHDLLPSLDFSSELNIWESSLGAQTSSGKRKCKQVDPLLAGLQHHTEVSPPPVVLDARPHDSDPVLTDAQPSPRPAATPDTGVRPLTPSLSVLLDRELKQAIQECEEEMASLGILNPTGPPSITPGKDNDVGKKTGEVMVNKFNESSSLPPIIVQPGHSNGGHGNKGNHIDSTANTESVSQAAVTVICGEQPNNGFASKQQLSPGGKSSPSPPLSFSHSRQDHLTACSPASHQALSQRPHQSDNHNHTDAPCGMNHSSYESPQPKQHATGGVTDNQNTTMTHVQTTVINPAAFADKRSDAQTQELTIVTSEAVILTQENHSPLSNSRTCVGESSVESALEEPLVGVAALPLATPMMPEVIESKGEGESMRRDSLERVAAVAVAESEKAVGEKDLGGIEKCLSSADEEKEGLLDSLPQLSLICSQGKCSLAFSAKEGQAASEESCSSKMPHNSAETEMKGPGETSVRSADTGISPAEEGDREKEPLRLEAYINTSPFGLLTGPDCQDYSAVGLEEAGRGGGGEEVGEKGWLATKHSSFSQPGGSASGVSSADTETRPPTDVAESQLKSQSWREPIATILESICTEQDRLSQPCQEQHGAAISPFPTNPEQSSSNKNGRVRADLKQNLISEEALSLGHICEESSITETERNNGQVLLSSISPQLLTTSQQISVELQVSNIQQVHPESSTTETSTAVSAAAEFQFQTQSNSGAMSGVGVYLCNRSRGNNRVHFADTVKQESSSSVDLRNMSVPAMDCASLPPLTVHESLHYPVVEASYTFPEFLSLKKPEIPADATPAKDELAIRSSVDSPKQQKDVQLNKGDMGTKDTKENINIDQSGNNNLKTNAVDLQSATEACSKQLPCPTEKNQTGDVIQTAESAVSEADHPTVEQVSAKVTKQLEAETEKDGVSLCLSTEKEIDVLHAKGSVKAGQPQESPLIWDATEGNLHPLSSCSVLPADDVTCKPLTDVSTELPVGQLSTDLDPSSKAEIVICTASLQTKPSHPSYQPPTQLDQTSPRELVTTEPMKASEGSKPIICSTNLTKDESATSEFTASDQSIPVIEQFVGNSSFVLRPPGPMLSHLESIADCDISLPEQTNNGSADGDRTKVSGEVDGNKSREMTQMSLAQDLEYGDVNVKADETCPKLKDRNDARETVVEFEFSEINNDNIQFSQEENLSPHPPGVVGALTKGGSDNVISLSHSEPGPVSIKPVICEATIKDYDGIKQDNMTEKMGDQISTLFAEKKKVDNQRETAYSSKMQTGKTDTAPQQSNGQDKEAVEEIGDLQPQHKHKVHKTESPISDIKEEVERKSGIASERQTKTSTLSSDRPAGSSEDMLSAEVDSGSEPQTVYEQILRQTLTATLESSSDRDTALDLDAALGQSQSTPEPNCFAQQQEQQQRCLYYLQCLGSRHLTQELSGGCREGGEKTNSQVRQTQALLQSVKGVAEGGDGSIGSLCQSGSSDELTGDDSNERVMSDGEGAQAGVDVLFHLASDLNKSRRAAERNASAEIRSVTTGSYVDETRQGMDENESPTLGVVGSDTDTEFVSDLVGKGQQKGNLSAACQDQHGKPETSKNTAVSVESAPQEHETSTFQISLSSKVSTNSHGIHTAVIPSANQDEEIHTKIFSALVGQPKTVEKDFSVATAVKSNISQTEECEIQDTVCRPLKLQSFNKTYATQSSPVVQTPIKGPDVEEITKEDKVPLDEEKASNQGKGQSEIKALNNEAMNEQEVKNPTVSAKDSGSTGLSKATENGNDIKDKTGHDVFTWPSVVSSKRPGDFASTPPAGPTQSEKPHDQVSLSKPQDDTAVNLIVADSHHEGISPEKAPVEQVSVNTEAADVSESPAPGLPAQEPDTNWIQALKEAASQSQSKQETSRPLPSLESPQLEFLTPTEEIAAPLRQEEIPPPGRAAEKTTEIPPLNLVKKPVDLPEPLKKTVELPEPTPHTVELPEPTTQTVELPEPTPQTVELPEETKKVELLEPTKKEEEPPEELPEPKREPVTSSEIVKELADLQEPTTSIKELPEPTNNEVEFPEPTQNKEPEPTKTTTEEPEKKLTSELPEELVEKPVEIPAEEPLKVPTEETAATESVQDPAEELQDSGSSLTEQAERGDRAPASSPPPTSEYHFLPALPPHLQDTTEFPTPPPTPPDRHTSEALPTPPASPCFPPPPPPAPASPPVPPAYQGEDHCPASAPCHPPLRSSDSDGGFETPESTTPVKTFSPIDPPTQQVTSDEKVADTSVSDPASELTSADAPCRSPSIVFDENKPIAASGQYNIEVVGDSTSHTLTRSLSFQGGELDGADLLDGSTVGGFRPHSESFSVGTGSAPGTLHRPKKVRPGSVKKKPLLRQNSNPDSPKPASSSSTPEIKKRAKPQTASPLQPQEEAEGGSATPSPGGTLRRPRKSRVETPPPLLEETNHTSQDESLVIPALPLRQEETPLPGSSTGLDKSPIPPSTSYKWDPDNFENIDPFKTGGSKIANSPVLGRKGPVCAPIATPPETASVSAVEPCTPAPLEEPITNPEEQPIIPKRQSVRLEFDYSEEGSEASHQASPPTKKVGKKPGKMPLRKPRLGLKKAPPAQTEQLDNDPPATHNGNEEEVPAPAVSYKFEPDKWDDPNFNPFTSKKSISNSPKLSRPSYSFDTNNFDDSVDPFKSSNKIANSPPKASASFELSSNDYDNENDTDNIGELEDQNQNKPSKKKKTPIKSNTFRVKRSPKKSPMSDPSQDLTPADEAPSLHPQDDHATDEEKLASSTSHKWAALPDMDPDLNSDQQDFPQPCDLTSFVNENNLPHPVQDYEIEYMEKLGSATPPLSVKKPSLYLKLDSVSDNLTKNTCAHGSEPSSPCTGSFEEMEAQITAGIKTPVLSSRPGPEGSAGDKGRKRESEALSRTQSTERDEQPPSQGPVEAPAPVLAMPLLDRLSECDDLLQYLEPDLAETNPTAFAQKLQEELVLAALRIEALQVAKNISQCPSLSTVNPQHRDVSSPVESGVSMNSLYARTTTSYIEGESPHLPRELDHSLGIAREEIVTKEKEVLEWQRKYEDSRQEVVEMRRIVAEYERTIAQMIEDDQKEKSLSHHTIQQLIMEKDQALSDLNSVEKSLADLFRRYEKMKDVLEGFRKNEEVLKKCAQEYLSRVRKEEQRYQALKIHAEEKLDRANADIAHVRAKAMQEQAAHQASLRKEQMKVDSLERTLEQKNKEIEELTKICDELIAKMGKS</sequence>
<dbReference type="GO" id="GO:0007097">
    <property type="term" value="P:nuclear migration"/>
    <property type="evidence" value="ECO:0007669"/>
    <property type="project" value="TreeGrafter"/>
</dbReference>
<comment type="caution">
    <text evidence="10">The sequence shown here is derived from an EMBL/GenBank/DDBJ whole genome shotgun (WGS) entry which is preliminary data.</text>
</comment>
<feature type="region of interest" description="Disordered" evidence="8">
    <location>
        <begin position="2064"/>
        <end position="2424"/>
    </location>
</feature>
<evidence type="ECO:0000256" key="5">
    <source>
        <dbReference type="ARBA" id="ARBA00023054"/>
    </source>
</evidence>
<feature type="region of interest" description="Disordered" evidence="8">
    <location>
        <begin position="2663"/>
        <end position="2953"/>
    </location>
</feature>
<evidence type="ECO:0000256" key="3">
    <source>
        <dbReference type="ARBA" id="ARBA00022490"/>
    </source>
</evidence>
<feature type="region of interest" description="Disordered" evidence="8">
    <location>
        <begin position="1414"/>
        <end position="1514"/>
    </location>
</feature>
<feature type="compositionally biased region" description="Basic and acidic residues" evidence="8">
    <location>
        <begin position="2091"/>
        <end position="2104"/>
    </location>
</feature>
<protein>
    <recommendedName>
        <fullName evidence="9">Transforming acidic coiled-coil-containing protein C-terminal domain-containing protein</fullName>
    </recommendedName>
</protein>
<feature type="region of interest" description="Disordered" evidence="8">
    <location>
        <begin position="1723"/>
        <end position="1756"/>
    </location>
</feature>
<dbReference type="GO" id="GO:0005737">
    <property type="term" value="C:cytoplasm"/>
    <property type="evidence" value="ECO:0007669"/>
    <property type="project" value="TreeGrafter"/>
</dbReference>
<feature type="region of interest" description="Disordered" evidence="8">
    <location>
        <begin position="1849"/>
        <end position="2051"/>
    </location>
</feature>
<feature type="compositionally biased region" description="Polar residues" evidence="8">
    <location>
        <begin position="704"/>
        <end position="722"/>
    </location>
</feature>
<feature type="region of interest" description="Disordered" evidence="8">
    <location>
        <begin position="2993"/>
        <end position="3071"/>
    </location>
</feature>
<feature type="region of interest" description="Disordered" evidence="8">
    <location>
        <begin position="612"/>
        <end position="656"/>
    </location>
</feature>
<keyword evidence="3" id="KW-0963">Cytoplasm</keyword>
<keyword evidence="4" id="KW-0597">Phosphoprotein</keyword>
<dbReference type="InterPro" id="IPR039915">
    <property type="entry name" value="TACC"/>
</dbReference>
<feature type="coiled-coil region" evidence="7">
    <location>
        <begin position="3189"/>
        <end position="3375"/>
    </location>
</feature>
<feature type="compositionally biased region" description="Basic residues" evidence="8">
    <location>
        <begin position="2720"/>
        <end position="2737"/>
    </location>
</feature>
<dbReference type="GO" id="GO:0005856">
    <property type="term" value="C:cytoskeleton"/>
    <property type="evidence" value="ECO:0007669"/>
    <property type="project" value="UniProtKB-SubCell"/>
</dbReference>
<feature type="compositionally biased region" description="Polar residues" evidence="8">
    <location>
        <begin position="426"/>
        <end position="447"/>
    </location>
</feature>
<feature type="domain" description="Transforming acidic coiled-coil-containing protein C-terminal" evidence="9">
    <location>
        <begin position="3176"/>
        <end position="3373"/>
    </location>
</feature>
<feature type="compositionally biased region" description="Pro residues" evidence="8">
    <location>
        <begin position="2323"/>
        <end position="2346"/>
    </location>
</feature>
<feature type="compositionally biased region" description="Polar residues" evidence="8">
    <location>
        <begin position="2031"/>
        <end position="2043"/>
    </location>
</feature>
<feature type="compositionally biased region" description="Polar residues" evidence="8">
    <location>
        <begin position="1622"/>
        <end position="1631"/>
    </location>
</feature>
<feature type="compositionally biased region" description="Polar residues" evidence="8">
    <location>
        <begin position="612"/>
        <end position="623"/>
    </location>
</feature>
<name>A0A484CBD9_PERFV</name>
<feature type="compositionally biased region" description="Polar residues" evidence="8">
    <location>
        <begin position="2993"/>
        <end position="3009"/>
    </location>
</feature>
<feature type="compositionally biased region" description="Basic and acidic residues" evidence="8">
    <location>
        <begin position="2902"/>
        <end position="2913"/>
    </location>
</feature>
<dbReference type="Proteomes" id="UP000295070">
    <property type="component" value="Chromosome 17"/>
</dbReference>
<feature type="compositionally biased region" description="Polar residues" evidence="8">
    <location>
        <begin position="399"/>
        <end position="410"/>
    </location>
</feature>
<dbReference type="Pfam" id="PF05010">
    <property type="entry name" value="TACC_C"/>
    <property type="match status" value="1"/>
</dbReference>
<feature type="compositionally biased region" description="Basic and acidic residues" evidence="8">
    <location>
        <begin position="3038"/>
        <end position="3061"/>
    </location>
</feature>
<accession>A0A484CBD9</accession>
<dbReference type="InterPro" id="IPR007707">
    <property type="entry name" value="TACC_C"/>
</dbReference>
<feature type="compositionally biased region" description="Basic and acidic residues" evidence="8">
    <location>
        <begin position="2203"/>
        <end position="2222"/>
    </location>
</feature>
<feature type="compositionally biased region" description="Basic and acidic residues" evidence="8">
    <location>
        <begin position="2159"/>
        <end position="2176"/>
    </location>
</feature>
<evidence type="ECO:0000256" key="8">
    <source>
        <dbReference type="SAM" id="MobiDB-lite"/>
    </source>
</evidence>
<dbReference type="Gene3D" id="1.20.5.1700">
    <property type="match status" value="1"/>
</dbReference>
<feature type="compositionally biased region" description="Basic and acidic residues" evidence="8">
    <location>
        <begin position="1469"/>
        <end position="1478"/>
    </location>
</feature>
<evidence type="ECO:0000313" key="11">
    <source>
        <dbReference type="Proteomes" id="UP000295070"/>
    </source>
</evidence>